<gene>
    <name evidence="10" type="ORF">BJ508DRAFT_380295</name>
</gene>
<reference evidence="10 11" key="1">
    <citation type="journal article" date="2018" name="Nat. Ecol. Evol.">
        <title>Pezizomycetes genomes reveal the molecular basis of ectomycorrhizal truffle lifestyle.</title>
        <authorList>
            <person name="Murat C."/>
            <person name="Payen T."/>
            <person name="Noel B."/>
            <person name="Kuo A."/>
            <person name="Morin E."/>
            <person name="Chen J."/>
            <person name="Kohler A."/>
            <person name="Krizsan K."/>
            <person name="Balestrini R."/>
            <person name="Da Silva C."/>
            <person name="Montanini B."/>
            <person name="Hainaut M."/>
            <person name="Levati E."/>
            <person name="Barry K.W."/>
            <person name="Belfiori B."/>
            <person name="Cichocki N."/>
            <person name="Clum A."/>
            <person name="Dockter R.B."/>
            <person name="Fauchery L."/>
            <person name="Guy J."/>
            <person name="Iotti M."/>
            <person name="Le Tacon F."/>
            <person name="Lindquist E.A."/>
            <person name="Lipzen A."/>
            <person name="Malagnac F."/>
            <person name="Mello A."/>
            <person name="Molinier V."/>
            <person name="Miyauchi S."/>
            <person name="Poulain J."/>
            <person name="Riccioni C."/>
            <person name="Rubini A."/>
            <person name="Sitrit Y."/>
            <person name="Splivallo R."/>
            <person name="Traeger S."/>
            <person name="Wang M."/>
            <person name="Zifcakova L."/>
            <person name="Wipf D."/>
            <person name="Zambonelli A."/>
            <person name="Paolocci F."/>
            <person name="Nowrousian M."/>
            <person name="Ottonello S."/>
            <person name="Baldrian P."/>
            <person name="Spatafora J.W."/>
            <person name="Henrissat B."/>
            <person name="Nagy L.G."/>
            <person name="Aury J.M."/>
            <person name="Wincker P."/>
            <person name="Grigoriev I.V."/>
            <person name="Bonfante P."/>
            <person name="Martin F.M."/>
        </authorList>
    </citation>
    <scope>NUCLEOTIDE SEQUENCE [LARGE SCALE GENOMIC DNA]</scope>
    <source>
        <strain evidence="10 11">RN42</strain>
    </source>
</reference>
<dbReference type="OrthoDB" id="6077919at2759"/>
<name>A0A3N4HMI9_ASCIM</name>
<dbReference type="GO" id="GO:0008270">
    <property type="term" value="F:zinc ion binding"/>
    <property type="evidence" value="ECO:0007669"/>
    <property type="project" value="UniProtKB-KW"/>
</dbReference>
<evidence type="ECO:0000256" key="6">
    <source>
        <dbReference type="ARBA" id="ARBA00023163"/>
    </source>
</evidence>
<dbReference type="AlphaFoldDB" id="A0A3N4HMI9"/>
<keyword evidence="3" id="KW-0863">Zinc-finger</keyword>
<feature type="region of interest" description="Disordered" evidence="8">
    <location>
        <begin position="1"/>
        <end position="60"/>
    </location>
</feature>
<evidence type="ECO:0000256" key="3">
    <source>
        <dbReference type="ARBA" id="ARBA00022771"/>
    </source>
</evidence>
<evidence type="ECO:0000256" key="7">
    <source>
        <dbReference type="ARBA" id="ARBA00023242"/>
    </source>
</evidence>
<dbReference type="EMBL" id="ML119775">
    <property type="protein sequence ID" value="RPA74959.1"/>
    <property type="molecule type" value="Genomic_DNA"/>
</dbReference>
<evidence type="ECO:0000313" key="10">
    <source>
        <dbReference type="EMBL" id="RPA74959.1"/>
    </source>
</evidence>
<evidence type="ECO:0000256" key="2">
    <source>
        <dbReference type="ARBA" id="ARBA00022723"/>
    </source>
</evidence>
<comment type="subcellular location">
    <subcellularLocation>
        <location evidence="1">Nucleus</location>
    </subcellularLocation>
</comment>
<keyword evidence="2" id="KW-0479">Metal-binding</keyword>
<dbReference type="GO" id="GO:0005634">
    <property type="term" value="C:nucleus"/>
    <property type="evidence" value="ECO:0007669"/>
    <property type="project" value="UniProtKB-SubCell"/>
</dbReference>
<dbReference type="InterPro" id="IPR013087">
    <property type="entry name" value="Znf_C2H2_type"/>
</dbReference>
<protein>
    <recommendedName>
        <fullName evidence="9">C2H2-type domain-containing protein</fullName>
    </recommendedName>
</protein>
<evidence type="ECO:0000256" key="5">
    <source>
        <dbReference type="ARBA" id="ARBA00023015"/>
    </source>
</evidence>
<dbReference type="SMART" id="SM00355">
    <property type="entry name" value="ZnF_C2H2"/>
    <property type="match status" value="6"/>
</dbReference>
<keyword evidence="11" id="KW-1185">Reference proteome</keyword>
<evidence type="ECO:0000256" key="8">
    <source>
        <dbReference type="SAM" id="MobiDB-lite"/>
    </source>
</evidence>
<proteinExistence type="predicted"/>
<evidence type="ECO:0000259" key="9">
    <source>
        <dbReference type="PROSITE" id="PS00028"/>
    </source>
</evidence>
<dbReference type="PANTHER" id="PTHR46179">
    <property type="entry name" value="ZINC FINGER PROTEIN"/>
    <property type="match status" value="1"/>
</dbReference>
<sequence length="557" mass="62943">MENAGEGNTGDAASSGQAAAGAVTNNTAAGEGNTGDTASNEQTAAVAATQSTATGPETTTTWWDEMNPLFANHDAIKALRVFDRLQDQSLWERPTINILSNGDFIVVIFPYGFGIGFSLQLGMVRLDAWLDKTYLRPTYRPISIPRPWDAHLDPPFFCPYCKEPEEMPTRGLWVDHIVKAHNGVELPWDVLLHPPFRCPHCIRQRLEISAEQGSPNVLRMDLAAGRGFLKQGHLRKHVKVFHTSESATNLCPYPECSIECHGLAVGRQHLLSHTNPTLGCPYLCSSLFESERAVVEHLESIHCVKWRVSCPTTEKKLPIEGRWPRLRSSEEYLCPFCLSKDSPLSLTELTEHLTKNHFRKVKRNQPAPLQGTSGTWSCPFCIGLSFDAEEKVRDHLWFHHTFKCLFCSQMFSSLPEKRSHWHGNCKLLRKAEFCPTVSAREEASNTNTDDVSSAQLLEKVSYNETGPIDRLFYFSADGTPRQKSPPDHITDSRDRVRWLMEEMFSGYGMLEKYQLTYRQGRDDSLESERVGEVELLGFLEACWRTFEGIRMDEESEG</sequence>
<feature type="compositionally biased region" description="Low complexity" evidence="8">
    <location>
        <begin position="12"/>
        <end position="60"/>
    </location>
</feature>
<dbReference type="Proteomes" id="UP000275078">
    <property type="component" value="Unassembled WGS sequence"/>
</dbReference>
<keyword evidence="7" id="KW-0539">Nucleus</keyword>
<dbReference type="InterPro" id="IPR051061">
    <property type="entry name" value="Zinc_finger_trans_reg"/>
</dbReference>
<organism evidence="10 11">
    <name type="scientific">Ascobolus immersus RN42</name>
    <dbReference type="NCBI Taxonomy" id="1160509"/>
    <lineage>
        <taxon>Eukaryota</taxon>
        <taxon>Fungi</taxon>
        <taxon>Dikarya</taxon>
        <taxon>Ascomycota</taxon>
        <taxon>Pezizomycotina</taxon>
        <taxon>Pezizomycetes</taxon>
        <taxon>Pezizales</taxon>
        <taxon>Ascobolaceae</taxon>
        <taxon>Ascobolus</taxon>
    </lineage>
</organism>
<evidence type="ECO:0000256" key="1">
    <source>
        <dbReference type="ARBA" id="ARBA00004123"/>
    </source>
</evidence>
<accession>A0A3N4HMI9</accession>
<evidence type="ECO:0000256" key="4">
    <source>
        <dbReference type="ARBA" id="ARBA00022833"/>
    </source>
</evidence>
<dbReference type="GO" id="GO:0006357">
    <property type="term" value="P:regulation of transcription by RNA polymerase II"/>
    <property type="evidence" value="ECO:0007669"/>
    <property type="project" value="TreeGrafter"/>
</dbReference>
<dbReference type="PROSITE" id="PS00028">
    <property type="entry name" value="ZINC_FINGER_C2H2_1"/>
    <property type="match status" value="1"/>
</dbReference>
<keyword evidence="6" id="KW-0804">Transcription</keyword>
<keyword evidence="4" id="KW-0862">Zinc</keyword>
<evidence type="ECO:0000313" key="11">
    <source>
        <dbReference type="Proteomes" id="UP000275078"/>
    </source>
</evidence>
<dbReference type="PANTHER" id="PTHR46179:SF13">
    <property type="entry name" value="C2H2-TYPE DOMAIN-CONTAINING PROTEIN"/>
    <property type="match status" value="1"/>
</dbReference>
<feature type="domain" description="C2H2-type" evidence="9">
    <location>
        <begin position="280"/>
        <end position="302"/>
    </location>
</feature>
<keyword evidence="5" id="KW-0805">Transcription regulation</keyword>